<evidence type="ECO:0000313" key="2">
    <source>
        <dbReference type="EMBL" id="RIH87744.1"/>
    </source>
</evidence>
<dbReference type="Proteomes" id="UP000265715">
    <property type="component" value="Unassembled WGS sequence"/>
</dbReference>
<proteinExistence type="predicted"/>
<name>A0A399ET12_9DEIN</name>
<gene>
    <name evidence="2" type="ORF">Mterra_01136</name>
</gene>
<reference evidence="2 3" key="1">
    <citation type="submission" date="2018-08" db="EMBL/GenBank/DDBJ databases">
        <title>Meiothermus terrae DSM 26712 genome sequencing project.</title>
        <authorList>
            <person name="Da Costa M.S."/>
            <person name="Albuquerque L."/>
            <person name="Raposo P."/>
            <person name="Froufe H.J.C."/>
            <person name="Barroso C.S."/>
            <person name="Egas C."/>
        </authorList>
    </citation>
    <scope>NUCLEOTIDE SEQUENCE [LARGE SCALE GENOMIC DNA]</scope>
    <source>
        <strain evidence="2 3">DSM 26712</strain>
    </source>
</reference>
<organism evidence="2 3">
    <name type="scientific">Calidithermus terrae</name>
    <dbReference type="NCBI Taxonomy" id="1408545"/>
    <lineage>
        <taxon>Bacteria</taxon>
        <taxon>Thermotogati</taxon>
        <taxon>Deinococcota</taxon>
        <taxon>Deinococci</taxon>
        <taxon>Thermales</taxon>
        <taxon>Thermaceae</taxon>
        <taxon>Calidithermus</taxon>
    </lineage>
</organism>
<evidence type="ECO:0000313" key="3">
    <source>
        <dbReference type="Proteomes" id="UP000265715"/>
    </source>
</evidence>
<feature type="region of interest" description="Disordered" evidence="1">
    <location>
        <begin position="1"/>
        <end position="28"/>
    </location>
</feature>
<comment type="caution">
    <text evidence="2">The sequence shown here is derived from an EMBL/GenBank/DDBJ whole genome shotgun (WGS) entry which is preliminary data.</text>
</comment>
<dbReference type="AlphaFoldDB" id="A0A399ET12"/>
<dbReference type="EMBL" id="QXDL01000032">
    <property type="protein sequence ID" value="RIH87744.1"/>
    <property type="molecule type" value="Genomic_DNA"/>
</dbReference>
<protein>
    <submittedName>
        <fullName evidence="2">Uncharacterized protein</fullName>
    </submittedName>
</protein>
<accession>A0A399ET12</accession>
<keyword evidence="3" id="KW-1185">Reference proteome</keyword>
<sequence length="163" mass="16931">MPSDFTRSTMVANSGQVPSTASDSESTCTPWSMAHCIPPMIWASVPPPSGSTSAETMRASGAAPTSLPTISPAVWVPWVSVSRGLAGEALPSLSTTAKAATLPARAGWLASTPVSRCPILTPCPRYPAAQSWVAPMRSSAHLEPPGALLPCTRGRGICTRRFS</sequence>
<evidence type="ECO:0000256" key="1">
    <source>
        <dbReference type="SAM" id="MobiDB-lite"/>
    </source>
</evidence>